<accession>A0AAE0WSI7</accession>
<protein>
    <submittedName>
        <fullName evidence="5">Protein argonaute</fullName>
    </submittedName>
</protein>
<dbReference type="InterPro" id="IPR012337">
    <property type="entry name" value="RNaseH-like_sf"/>
</dbReference>
<feature type="compositionally biased region" description="Basic and acidic residues" evidence="2">
    <location>
        <begin position="55"/>
        <end position="64"/>
    </location>
</feature>
<dbReference type="Gene3D" id="3.40.50.2300">
    <property type="match status" value="1"/>
</dbReference>
<gene>
    <name evidence="5" type="primary">ago1</name>
    <name evidence="5" type="ORF">LTR78_002756</name>
</gene>
<comment type="similarity">
    <text evidence="1">Belongs to the argonaute family.</text>
</comment>
<dbReference type="Gene3D" id="2.170.260.10">
    <property type="entry name" value="paz domain"/>
    <property type="match status" value="1"/>
</dbReference>
<organism evidence="5 6">
    <name type="scientific">Recurvomyces mirabilis</name>
    <dbReference type="NCBI Taxonomy" id="574656"/>
    <lineage>
        <taxon>Eukaryota</taxon>
        <taxon>Fungi</taxon>
        <taxon>Dikarya</taxon>
        <taxon>Ascomycota</taxon>
        <taxon>Pezizomycotina</taxon>
        <taxon>Dothideomycetes</taxon>
        <taxon>Dothideomycetidae</taxon>
        <taxon>Mycosphaerellales</taxon>
        <taxon>Teratosphaeriaceae</taxon>
        <taxon>Recurvomyces</taxon>
    </lineage>
</organism>
<feature type="compositionally biased region" description="Polar residues" evidence="2">
    <location>
        <begin position="65"/>
        <end position="74"/>
    </location>
</feature>
<comment type="caution">
    <text evidence="5">The sequence shown here is derived from an EMBL/GenBank/DDBJ whole genome shotgun (WGS) entry which is preliminary data.</text>
</comment>
<dbReference type="CDD" id="cd02846">
    <property type="entry name" value="PAZ_argonaute_like"/>
    <property type="match status" value="1"/>
</dbReference>
<dbReference type="InterPro" id="IPR036085">
    <property type="entry name" value="PAZ_dom_sf"/>
</dbReference>
<evidence type="ECO:0000259" key="4">
    <source>
        <dbReference type="PROSITE" id="PS50822"/>
    </source>
</evidence>
<feature type="compositionally biased region" description="Low complexity" evidence="2">
    <location>
        <begin position="24"/>
        <end position="34"/>
    </location>
</feature>
<dbReference type="EMBL" id="JAUTXT010000007">
    <property type="protein sequence ID" value="KAK3677218.1"/>
    <property type="molecule type" value="Genomic_DNA"/>
</dbReference>
<dbReference type="Pfam" id="PF08699">
    <property type="entry name" value="ArgoL1"/>
    <property type="match status" value="1"/>
</dbReference>
<sequence length="975" mass="107896">MAGAAKRRAAEERDARRTERSHHSNSGTSSSGSKPKSDARSTANSAHSSNSKSIHGYDGERDPDSPTSVTRNPATSRVIVEAKNFDISAAGWATVRGLSAAAMPPRVGPSKLGSSVKVGLNTFRVKKTPTKKVYQFDVIIGNGDEKRGLNKHMWECPALKAALGKGWIFDGNKLAWSMNPINREIRLMIDLDSKENGGTGKPRKDGKFNTHRVQIRQTNQVGFDVLTSYLEGKTGFNNANLEAINFFDHLLREYPRLNYTSIKRSFFAKGQTRFDLGNAVEAFKGVYQSLRIAHWGGNPACLSINVDVANGTFWKELPVHLAALQLTGRRDMNDLILALKQGEGGRCGQDLKKMRKLHVEASHRGAKEIDNYVIERFIFKSAREHKFENEDKKMVSVYDYFAQKYNIRLQHPDLPLCKMTKGKSTVLPMEVLKIKGNERYAFKMDERQTSNMIKFAVEPPPQRWNAIQHGLGMLKWDQDPVLKAFGVEIDPQRTVVDGRLIPAPTVKFGTGDARPGTSGRWDLKGKKFLQPNPAPLKSWGVCVIPGRRGGKPDKAIVENFMNEFVKIYGMHGGRVENKKPTFILANGDDVGTWVTEAWNKTGNANNARPQILVFILPDKDSGTYGRIKRSAECRYGVVSQCMQYAHVQKCQGQYISNVCMKFNAKLGGSTCRAVGDAKKNNKETGLFSVPTMILGADISHGAPGSETPSMAALTCSMDRLAIRYAAACETNGFRVEMMTTDNINSMLKPLVQSWVGAVGGGKFPQRIFYFRDGVSEGQYQHVLQQEVADMKALLKTADPKLNIPFIVVVGGKRHHVRFFPEKGDRNGNPLPGTLVETGVTHPYENDFFLCSHTAIKGTARPMHYHVLLNEVGMSNEELQTIIYEHSYQYIRATTPVSQHPAIYYAHIASNRAVPHDPKWAGSSDGAPSVASRPRSGSASGSQGRSGGSSSGPPINVDKLMPMPNQSNIFNSMWYI</sequence>
<feature type="compositionally biased region" description="Low complexity" evidence="2">
    <location>
        <begin position="926"/>
        <end position="942"/>
    </location>
</feature>
<dbReference type="GeneID" id="89959889"/>
<dbReference type="InterPro" id="IPR045246">
    <property type="entry name" value="Piwi_ago-like"/>
</dbReference>
<evidence type="ECO:0000259" key="3">
    <source>
        <dbReference type="PROSITE" id="PS50821"/>
    </source>
</evidence>
<dbReference type="Pfam" id="PF02171">
    <property type="entry name" value="Piwi"/>
    <property type="match status" value="1"/>
</dbReference>
<evidence type="ECO:0000313" key="5">
    <source>
        <dbReference type="EMBL" id="KAK3677218.1"/>
    </source>
</evidence>
<keyword evidence="6" id="KW-1185">Reference proteome</keyword>
<evidence type="ECO:0000256" key="2">
    <source>
        <dbReference type="SAM" id="MobiDB-lite"/>
    </source>
</evidence>
<reference evidence="5" key="1">
    <citation type="submission" date="2023-07" db="EMBL/GenBank/DDBJ databases">
        <title>Black Yeasts Isolated from many extreme environments.</title>
        <authorList>
            <person name="Coleine C."/>
            <person name="Stajich J.E."/>
            <person name="Selbmann L."/>
        </authorList>
    </citation>
    <scope>NUCLEOTIDE SEQUENCE</scope>
    <source>
        <strain evidence="5">CCFEE 5485</strain>
    </source>
</reference>
<feature type="compositionally biased region" description="Polar residues" evidence="2">
    <location>
        <begin position="40"/>
        <end position="53"/>
    </location>
</feature>
<name>A0AAE0WSI7_9PEZI</name>
<dbReference type="PANTHER" id="PTHR22891">
    <property type="entry name" value="EUKARYOTIC TRANSLATION INITIATION FACTOR 2C"/>
    <property type="match status" value="1"/>
</dbReference>
<dbReference type="SMART" id="SM01163">
    <property type="entry name" value="DUF1785"/>
    <property type="match status" value="1"/>
</dbReference>
<evidence type="ECO:0000313" key="6">
    <source>
        <dbReference type="Proteomes" id="UP001274830"/>
    </source>
</evidence>
<dbReference type="InterPro" id="IPR003100">
    <property type="entry name" value="PAZ_dom"/>
</dbReference>
<feature type="domain" description="Piwi" evidence="4">
    <location>
        <begin position="611"/>
        <end position="912"/>
    </location>
</feature>
<feature type="region of interest" description="Disordered" evidence="2">
    <location>
        <begin position="915"/>
        <end position="962"/>
    </location>
</feature>
<dbReference type="InterPro" id="IPR003165">
    <property type="entry name" value="Piwi"/>
</dbReference>
<dbReference type="SUPFAM" id="SSF53098">
    <property type="entry name" value="Ribonuclease H-like"/>
    <property type="match status" value="1"/>
</dbReference>
<dbReference type="InterPro" id="IPR032473">
    <property type="entry name" value="Argonaute_Mid_dom"/>
</dbReference>
<dbReference type="Pfam" id="PF16488">
    <property type="entry name" value="ArgoL2"/>
    <property type="match status" value="1"/>
</dbReference>
<proteinExistence type="inferred from homology"/>
<dbReference type="RefSeq" id="XP_064697292.1">
    <property type="nucleotide sequence ID" value="XM_064835357.1"/>
</dbReference>
<dbReference type="CDD" id="cd04657">
    <property type="entry name" value="Piwi_ago-like"/>
    <property type="match status" value="1"/>
</dbReference>
<dbReference type="Pfam" id="PF16487">
    <property type="entry name" value="ArgoMid"/>
    <property type="match status" value="1"/>
</dbReference>
<dbReference type="InterPro" id="IPR032472">
    <property type="entry name" value="ArgoL2"/>
</dbReference>
<dbReference type="SMART" id="SM00950">
    <property type="entry name" value="Piwi"/>
    <property type="match status" value="1"/>
</dbReference>
<dbReference type="InterPro" id="IPR032474">
    <property type="entry name" value="Argonaute_N"/>
</dbReference>
<dbReference type="InterPro" id="IPR014811">
    <property type="entry name" value="ArgoL1"/>
</dbReference>
<feature type="domain" description="PAZ" evidence="3">
    <location>
        <begin position="331"/>
        <end position="436"/>
    </location>
</feature>
<feature type="compositionally biased region" description="Basic and acidic residues" evidence="2">
    <location>
        <begin position="8"/>
        <end position="22"/>
    </location>
</feature>
<feature type="region of interest" description="Disordered" evidence="2">
    <location>
        <begin position="1"/>
        <end position="74"/>
    </location>
</feature>
<dbReference type="Pfam" id="PF02170">
    <property type="entry name" value="PAZ"/>
    <property type="match status" value="1"/>
</dbReference>
<dbReference type="PROSITE" id="PS50822">
    <property type="entry name" value="PIWI"/>
    <property type="match status" value="1"/>
</dbReference>
<dbReference type="Pfam" id="PF16486">
    <property type="entry name" value="ArgoN"/>
    <property type="match status" value="1"/>
</dbReference>
<dbReference type="Gene3D" id="3.30.420.10">
    <property type="entry name" value="Ribonuclease H-like superfamily/Ribonuclease H"/>
    <property type="match status" value="1"/>
</dbReference>
<dbReference type="SUPFAM" id="SSF101690">
    <property type="entry name" value="PAZ domain"/>
    <property type="match status" value="1"/>
</dbReference>
<dbReference type="PROSITE" id="PS50821">
    <property type="entry name" value="PAZ"/>
    <property type="match status" value="1"/>
</dbReference>
<evidence type="ECO:0000256" key="1">
    <source>
        <dbReference type="RuleBase" id="RU361178"/>
    </source>
</evidence>
<dbReference type="Proteomes" id="UP001274830">
    <property type="component" value="Unassembled WGS sequence"/>
</dbReference>
<dbReference type="InterPro" id="IPR036397">
    <property type="entry name" value="RNaseH_sf"/>
</dbReference>
<dbReference type="SMART" id="SM00949">
    <property type="entry name" value="PAZ"/>
    <property type="match status" value="1"/>
</dbReference>
<dbReference type="GO" id="GO:0003723">
    <property type="term" value="F:RNA binding"/>
    <property type="evidence" value="ECO:0007669"/>
    <property type="project" value="InterPro"/>
</dbReference>
<dbReference type="AlphaFoldDB" id="A0AAE0WSI7"/>